<dbReference type="Proteomes" id="UP001190700">
    <property type="component" value="Unassembled WGS sequence"/>
</dbReference>
<name>A0AAE0BPJ4_9CHLO</name>
<accession>A0AAE0BPJ4</accession>
<sequence length="173" mass="17979">MCFTPSSRSSADCGEELPSPQSDTLVGGHVGGLPLKGGGGEGLERVTLDVGTALPMADAHLGAVMVAPGAAASAEESKVVVEGNAWPRQLCIEEDVGNEEIVDEEVDCAWQLDRVDGEADAAALFALAWGEEEGVGVGGGGELALMDRRWEDVVDKADYAAQPEQAQYHAWVG</sequence>
<proteinExistence type="predicted"/>
<dbReference type="EMBL" id="LGRX02033671">
    <property type="protein sequence ID" value="KAK3240347.1"/>
    <property type="molecule type" value="Genomic_DNA"/>
</dbReference>
<comment type="caution">
    <text evidence="2">The sequence shown here is derived from an EMBL/GenBank/DDBJ whole genome shotgun (WGS) entry which is preliminary data.</text>
</comment>
<evidence type="ECO:0000256" key="1">
    <source>
        <dbReference type="SAM" id="MobiDB-lite"/>
    </source>
</evidence>
<evidence type="ECO:0000313" key="3">
    <source>
        <dbReference type="Proteomes" id="UP001190700"/>
    </source>
</evidence>
<reference evidence="2 3" key="1">
    <citation type="journal article" date="2015" name="Genome Biol. Evol.">
        <title>Comparative Genomics of a Bacterivorous Green Alga Reveals Evolutionary Causalities and Consequences of Phago-Mixotrophic Mode of Nutrition.</title>
        <authorList>
            <person name="Burns J.A."/>
            <person name="Paasch A."/>
            <person name="Narechania A."/>
            <person name="Kim E."/>
        </authorList>
    </citation>
    <scope>NUCLEOTIDE SEQUENCE [LARGE SCALE GENOMIC DNA]</scope>
    <source>
        <strain evidence="2 3">PLY_AMNH</strain>
    </source>
</reference>
<organism evidence="2 3">
    <name type="scientific">Cymbomonas tetramitiformis</name>
    <dbReference type="NCBI Taxonomy" id="36881"/>
    <lineage>
        <taxon>Eukaryota</taxon>
        <taxon>Viridiplantae</taxon>
        <taxon>Chlorophyta</taxon>
        <taxon>Pyramimonadophyceae</taxon>
        <taxon>Pyramimonadales</taxon>
        <taxon>Pyramimonadaceae</taxon>
        <taxon>Cymbomonas</taxon>
    </lineage>
</organism>
<protein>
    <submittedName>
        <fullName evidence="2">Uncharacterized protein</fullName>
    </submittedName>
</protein>
<dbReference type="AlphaFoldDB" id="A0AAE0BPJ4"/>
<evidence type="ECO:0000313" key="2">
    <source>
        <dbReference type="EMBL" id="KAK3240347.1"/>
    </source>
</evidence>
<keyword evidence="3" id="KW-1185">Reference proteome</keyword>
<gene>
    <name evidence="2" type="ORF">CYMTET_49808</name>
</gene>
<feature type="compositionally biased region" description="Polar residues" evidence="1">
    <location>
        <begin position="1"/>
        <end position="10"/>
    </location>
</feature>
<feature type="region of interest" description="Disordered" evidence="1">
    <location>
        <begin position="1"/>
        <end position="30"/>
    </location>
</feature>